<name>A0A921IQF7_9ACTN</name>
<keyword evidence="1" id="KW-0472">Membrane</keyword>
<reference evidence="3" key="2">
    <citation type="submission" date="2021-09" db="EMBL/GenBank/DDBJ databases">
        <authorList>
            <person name="Gilroy R."/>
        </authorList>
    </citation>
    <scope>NUCLEOTIDE SEQUENCE</scope>
    <source>
        <strain evidence="3">ChiGjej2B2-7701</strain>
    </source>
</reference>
<evidence type="ECO:0000256" key="1">
    <source>
        <dbReference type="SAM" id="Phobius"/>
    </source>
</evidence>
<proteinExistence type="predicted"/>
<feature type="domain" description="TadE-like" evidence="2">
    <location>
        <begin position="27"/>
        <end position="68"/>
    </location>
</feature>
<dbReference type="InterPro" id="IPR012495">
    <property type="entry name" value="TadE-like_dom"/>
</dbReference>
<comment type="caution">
    <text evidence="3">The sequence shown here is derived from an EMBL/GenBank/DDBJ whole genome shotgun (WGS) entry which is preliminary data.</text>
</comment>
<dbReference type="Proteomes" id="UP000746751">
    <property type="component" value="Unassembled WGS sequence"/>
</dbReference>
<reference evidence="3" key="1">
    <citation type="journal article" date="2021" name="PeerJ">
        <title>Extensive microbial diversity within the chicken gut microbiome revealed by metagenomics and culture.</title>
        <authorList>
            <person name="Gilroy R."/>
            <person name="Ravi A."/>
            <person name="Getino M."/>
            <person name="Pursley I."/>
            <person name="Horton D.L."/>
            <person name="Alikhan N.F."/>
            <person name="Baker D."/>
            <person name="Gharbi K."/>
            <person name="Hall N."/>
            <person name="Watson M."/>
            <person name="Adriaenssens E.M."/>
            <person name="Foster-Nyarko E."/>
            <person name="Jarju S."/>
            <person name="Secka A."/>
            <person name="Antonio M."/>
            <person name="Oren A."/>
            <person name="Chaudhuri R.R."/>
            <person name="La Ragione R."/>
            <person name="Hildebrand F."/>
            <person name="Pallen M.J."/>
        </authorList>
    </citation>
    <scope>NUCLEOTIDE SEQUENCE</scope>
    <source>
        <strain evidence="3">ChiGjej2B2-7701</strain>
    </source>
</reference>
<evidence type="ECO:0000259" key="2">
    <source>
        <dbReference type="Pfam" id="PF07811"/>
    </source>
</evidence>
<dbReference type="Pfam" id="PF07811">
    <property type="entry name" value="TadE"/>
    <property type="match status" value="1"/>
</dbReference>
<evidence type="ECO:0000313" key="4">
    <source>
        <dbReference type="Proteomes" id="UP000746751"/>
    </source>
</evidence>
<organism evidence="3 4">
    <name type="scientific">Collinsella ihumii</name>
    <dbReference type="NCBI Taxonomy" id="1720204"/>
    <lineage>
        <taxon>Bacteria</taxon>
        <taxon>Bacillati</taxon>
        <taxon>Actinomycetota</taxon>
        <taxon>Coriobacteriia</taxon>
        <taxon>Coriobacteriales</taxon>
        <taxon>Coriobacteriaceae</taxon>
        <taxon>Collinsella</taxon>
    </lineage>
</organism>
<feature type="transmembrane region" description="Helical" evidence="1">
    <location>
        <begin position="32"/>
        <end position="54"/>
    </location>
</feature>
<dbReference type="EMBL" id="DYVF01000043">
    <property type="protein sequence ID" value="HJG31127.1"/>
    <property type="molecule type" value="Genomic_DNA"/>
</dbReference>
<gene>
    <name evidence="3" type="ORF">K8U80_06985</name>
</gene>
<sequence>MRPRTASTRSASWTSCCTELARERSAQATVEAAFLLPTFLVLLLLALQPVCMLYTRSVMESAASETARLMVTAQEDNDMTLKAFAVRRLQAVPDLDIFHAGGPASWDVRLTRAEDTGGAVGVSIKGYVTPLPVLGAFASAFGKTNIYGDVEMEVTVAYEGRPSWLEGDYETWMEMWEEEEE</sequence>
<protein>
    <submittedName>
        <fullName evidence="3">Pilus assembly protein</fullName>
    </submittedName>
</protein>
<evidence type="ECO:0000313" key="3">
    <source>
        <dbReference type="EMBL" id="HJG31127.1"/>
    </source>
</evidence>
<accession>A0A921IQF7</accession>
<keyword evidence="1" id="KW-1133">Transmembrane helix</keyword>
<dbReference type="AlphaFoldDB" id="A0A921IQF7"/>
<keyword evidence="1" id="KW-0812">Transmembrane</keyword>